<dbReference type="GO" id="GO:0004575">
    <property type="term" value="F:sucrose alpha-glucosidase activity"/>
    <property type="evidence" value="ECO:0007669"/>
    <property type="project" value="TreeGrafter"/>
</dbReference>
<dbReference type="Pfam" id="PF00128">
    <property type="entry name" value="Alpha-amylase"/>
    <property type="match status" value="1"/>
</dbReference>
<dbReference type="GO" id="GO:0033934">
    <property type="term" value="F:glucan 1,4-alpha-maltotriohydrolase activity"/>
    <property type="evidence" value="ECO:0007669"/>
    <property type="project" value="TreeGrafter"/>
</dbReference>
<evidence type="ECO:0000259" key="1">
    <source>
        <dbReference type="SMART" id="SM00642"/>
    </source>
</evidence>
<feature type="domain" description="Glycosyl hydrolase family 13 catalytic" evidence="1">
    <location>
        <begin position="29"/>
        <end position="438"/>
    </location>
</feature>
<accession>A0A6J6FM33</accession>
<dbReference type="InterPro" id="IPR017853">
    <property type="entry name" value="GH"/>
</dbReference>
<protein>
    <submittedName>
        <fullName evidence="2">Unannotated protein</fullName>
    </submittedName>
</protein>
<gene>
    <name evidence="2" type="ORF">UFOPK1807_00189</name>
</gene>
<dbReference type="AlphaFoldDB" id="A0A6J6FM33"/>
<dbReference type="PANTHER" id="PTHR10357:SF179">
    <property type="entry name" value="NEUTRAL AND BASIC AMINO ACID TRANSPORT PROTEIN RBAT"/>
    <property type="match status" value="1"/>
</dbReference>
<dbReference type="GO" id="GO:0004556">
    <property type="term" value="F:alpha-amylase activity"/>
    <property type="evidence" value="ECO:0007669"/>
    <property type="project" value="TreeGrafter"/>
</dbReference>
<dbReference type="InterPro" id="IPR045857">
    <property type="entry name" value="O16G_dom_2"/>
</dbReference>
<dbReference type="Gene3D" id="3.20.20.80">
    <property type="entry name" value="Glycosidases"/>
    <property type="match status" value="1"/>
</dbReference>
<dbReference type="EMBL" id="CAEZUI010000011">
    <property type="protein sequence ID" value="CAB4589500.1"/>
    <property type="molecule type" value="Genomic_DNA"/>
</dbReference>
<proteinExistence type="predicted"/>
<dbReference type="InterPro" id="IPR006047">
    <property type="entry name" value="GH13_cat_dom"/>
</dbReference>
<dbReference type="GO" id="GO:0000025">
    <property type="term" value="P:maltose catabolic process"/>
    <property type="evidence" value="ECO:0007669"/>
    <property type="project" value="TreeGrafter"/>
</dbReference>
<sequence>MGCSMILAMSSGNQLSNDKNWWRQAAIYQIYPRSFADTDGNGIGDLKGVTSRVPYLKSLSIDAVWLSPFYPSALADGGYDVDDYRDVDPKIGSLDDFDEMLAALHKEGIRVFVDIVPNHSSNLHQWFKDAIASAAGSPERNRYIFRDGRGENGELPPTDWPSHFAPSAWTHESVWGGAGNQWYMHWFAPEQPDWNWDNPEVEADFLTTLKFWADRGVDGFRIDVAHALKKDLSEPLRMRATMEYDEPQPLDGKGILMDRNEVLEVYKTWRTLFNSYDPPRVAVAEANVHPSRLPLYASEETLGQSFDFRFIDASFSATDFKHCVTDSLELASKNKSSTTWTLGNHDQMRYATKLGLHPVVDRQDWLLSNGTTHPVDFEIGTQCSVAANLFILALPGCTYIYQGDELGLHEVADIPETQIQDPIYHRNHKQAKGRDGCRVPLPWERAGANFGFGTGTPHLPQPEWFGSYSVQSQELIEESPLQIFRKALALRRQLQCAEEITWHKTTSKDVLHFSRPNGWNCITNFKGGKYTMPAGEILISSQPVVAGKISAGTTVWFKD</sequence>
<dbReference type="SUPFAM" id="SSF51445">
    <property type="entry name" value="(Trans)glycosidases"/>
    <property type="match status" value="1"/>
</dbReference>
<evidence type="ECO:0000313" key="2">
    <source>
        <dbReference type="EMBL" id="CAB4589500.1"/>
    </source>
</evidence>
<name>A0A6J6FM33_9ZZZZ</name>
<dbReference type="Gene3D" id="3.90.400.10">
    <property type="entry name" value="Oligo-1,6-glucosidase, Domain 2"/>
    <property type="match status" value="1"/>
</dbReference>
<dbReference type="CDD" id="cd11332">
    <property type="entry name" value="AmyAc_OligoGlu_TS"/>
    <property type="match status" value="1"/>
</dbReference>
<dbReference type="GO" id="GO:0004574">
    <property type="term" value="F:oligo-1,6-glucosidase activity"/>
    <property type="evidence" value="ECO:0007669"/>
    <property type="project" value="TreeGrafter"/>
</dbReference>
<reference evidence="2" key="1">
    <citation type="submission" date="2020-05" db="EMBL/GenBank/DDBJ databases">
        <authorList>
            <person name="Chiriac C."/>
            <person name="Salcher M."/>
            <person name="Ghai R."/>
            <person name="Kavagutti S V."/>
        </authorList>
    </citation>
    <scope>NUCLEOTIDE SEQUENCE</scope>
</reference>
<dbReference type="GO" id="GO:0005987">
    <property type="term" value="P:sucrose catabolic process"/>
    <property type="evidence" value="ECO:0007669"/>
    <property type="project" value="TreeGrafter"/>
</dbReference>
<dbReference type="PANTHER" id="PTHR10357">
    <property type="entry name" value="ALPHA-AMYLASE FAMILY MEMBER"/>
    <property type="match status" value="1"/>
</dbReference>
<organism evidence="2">
    <name type="scientific">freshwater metagenome</name>
    <dbReference type="NCBI Taxonomy" id="449393"/>
    <lineage>
        <taxon>unclassified sequences</taxon>
        <taxon>metagenomes</taxon>
        <taxon>ecological metagenomes</taxon>
    </lineage>
</organism>
<dbReference type="SMART" id="SM00642">
    <property type="entry name" value="Aamy"/>
    <property type="match status" value="1"/>
</dbReference>